<dbReference type="PANTHER" id="PTHR42085:SF2">
    <property type="entry name" value="F-BOX DOMAIN-CONTAINING PROTEIN"/>
    <property type="match status" value="1"/>
</dbReference>
<comment type="caution">
    <text evidence="2">The sequence shown here is derived from an EMBL/GenBank/DDBJ whole genome shotgun (WGS) entry which is preliminary data.</text>
</comment>
<evidence type="ECO:0000313" key="2">
    <source>
        <dbReference type="EMBL" id="KAG9253474.1"/>
    </source>
</evidence>
<evidence type="ECO:0000259" key="1">
    <source>
        <dbReference type="Pfam" id="PF24864"/>
    </source>
</evidence>
<accession>A0A9P7ZJX8</accession>
<dbReference type="Pfam" id="PF24864">
    <property type="entry name" value="DUF7730"/>
    <property type="match status" value="1"/>
</dbReference>
<dbReference type="InterPro" id="IPR056632">
    <property type="entry name" value="DUF7730"/>
</dbReference>
<evidence type="ECO:0000313" key="3">
    <source>
        <dbReference type="Proteomes" id="UP000887229"/>
    </source>
</evidence>
<dbReference type="AlphaFoldDB" id="A0A9P7ZJX8"/>
<dbReference type="Proteomes" id="UP000887229">
    <property type="component" value="Unassembled WGS sequence"/>
</dbReference>
<name>A0A9P7ZJX8_9HYPO</name>
<gene>
    <name evidence="2" type="ORF">F5Z01DRAFT_657293</name>
</gene>
<reference evidence="2" key="1">
    <citation type="journal article" date="2021" name="IMA Fungus">
        <title>Genomic characterization of three marine fungi, including Emericellopsis atlantica sp. nov. with signatures of a generalist lifestyle and marine biomass degradation.</title>
        <authorList>
            <person name="Hagestad O.C."/>
            <person name="Hou L."/>
            <person name="Andersen J.H."/>
            <person name="Hansen E.H."/>
            <person name="Altermark B."/>
            <person name="Li C."/>
            <person name="Kuhnert E."/>
            <person name="Cox R.J."/>
            <person name="Crous P.W."/>
            <person name="Spatafora J.W."/>
            <person name="Lail K."/>
            <person name="Amirebrahimi M."/>
            <person name="Lipzen A."/>
            <person name="Pangilinan J."/>
            <person name="Andreopoulos W."/>
            <person name="Hayes R.D."/>
            <person name="Ng V."/>
            <person name="Grigoriev I.V."/>
            <person name="Jackson S.A."/>
            <person name="Sutton T.D.S."/>
            <person name="Dobson A.D.W."/>
            <person name="Rama T."/>
        </authorList>
    </citation>
    <scope>NUCLEOTIDE SEQUENCE</scope>
    <source>
        <strain evidence="2">TS7</strain>
    </source>
</reference>
<protein>
    <recommendedName>
        <fullName evidence="1">DUF7730 domain-containing protein</fullName>
    </recommendedName>
</protein>
<dbReference type="InterPro" id="IPR038883">
    <property type="entry name" value="AN11006-like"/>
</dbReference>
<dbReference type="PANTHER" id="PTHR42085">
    <property type="entry name" value="F-BOX DOMAIN-CONTAINING PROTEIN"/>
    <property type="match status" value="1"/>
</dbReference>
<dbReference type="RefSeq" id="XP_046117398.1">
    <property type="nucleotide sequence ID" value="XM_046263630.1"/>
</dbReference>
<keyword evidence="3" id="KW-1185">Reference proteome</keyword>
<dbReference type="GeneID" id="70294533"/>
<dbReference type="EMBL" id="MU251257">
    <property type="protein sequence ID" value="KAG9253474.1"/>
    <property type="molecule type" value="Genomic_DNA"/>
</dbReference>
<feature type="domain" description="DUF7730" evidence="1">
    <location>
        <begin position="4"/>
        <end position="180"/>
    </location>
</feature>
<organism evidence="2 3">
    <name type="scientific">Emericellopsis atlantica</name>
    <dbReference type="NCBI Taxonomy" id="2614577"/>
    <lineage>
        <taxon>Eukaryota</taxon>
        <taxon>Fungi</taxon>
        <taxon>Dikarya</taxon>
        <taxon>Ascomycota</taxon>
        <taxon>Pezizomycotina</taxon>
        <taxon>Sordariomycetes</taxon>
        <taxon>Hypocreomycetidae</taxon>
        <taxon>Hypocreales</taxon>
        <taxon>Bionectriaceae</taxon>
        <taxon>Emericellopsis</taxon>
    </lineage>
</organism>
<proteinExistence type="predicted"/>
<dbReference type="OrthoDB" id="5420711at2759"/>
<sequence length="266" mass="29914">MAVNSPIFLRIPPEIRMMIYEHLLATNEHNAIAIRNFPEDKKGDYVKQKCRTKYNIVDRTFARRSYQTTYYRASKAELAPAILAVNRQIREEASCYLYGKNMFTFGHDLEALVPFMEDRTTSTRELVREISLQKKACGGGDVEADSYAWTGVCRYMKSMDSLKKLRVVVQAGLPTAEWEGPRQLSVSDLRLLYATKHQSLEWVRELAQIGDVESVEIVADMSPTAKPDDSASLISAAFSNSIETSLIEFMRADLGVPAVSPAMEAA</sequence>